<dbReference type="AlphaFoldDB" id="A0A972NL60"/>
<comment type="caution">
    <text evidence="2">The sequence shown here is derived from an EMBL/GenBank/DDBJ whole genome shotgun (WGS) entry which is preliminary data.</text>
</comment>
<feature type="transmembrane region" description="Helical" evidence="1">
    <location>
        <begin position="149"/>
        <end position="167"/>
    </location>
</feature>
<evidence type="ECO:0000313" key="2">
    <source>
        <dbReference type="EMBL" id="NPT53822.1"/>
    </source>
</evidence>
<keyword evidence="1" id="KW-0812">Transmembrane</keyword>
<organism evidence="2 3">
    <name type="scientific">Paraburkholderia elongata</name>
    <dbReference type="NCBI Taxonomy" id="2675747"/>
    <lineage>
        <taxon>Bacteria</taxon>
        <taxon>Pseudomonadati</taxon>
        <taxon>Pseudomonadota</taxon>
        <taxon>Betaproteobacteria</taxon>
        <taxon>Burkholderiales</taxon>
        <taxon>Burkholderiaceae</taxon>
        <taxon>Paraburkholderia</taxon>
    </lineage>
</organism>
<dbReference type="EMBL" id="WOEZ01000020">
    <property type="protein sequence ID" value="NPT53822.1"/>
    <property type="molecule type" value="Genomic_DNA"/>
</dbReference>
<dbReference type="InterPro" id="IPR029058">
    <property type="entry name" value="AB_hydrolase_fold"/>
</dbReference>
<evidence type="ECO:0000313" key="3">
    <source>
        <dbReference type="Proteomes" id="UP000655523"/>
    </source>
</evidence>
<dbReference type="SUPFAM" id="SSF53474">
    <property type="entry name" value="alpha/beta-Hydrolases"/>
    <property type="match status" value="1"/>
</dbReference>
<name>A0A972NL60_9BURK</name>
<dbReference type="Gene3D" id="3.40.50.1820">
    <property type="entry name" value="alpha/beta hydrolase"/>
    <property type="match status" value="1"/>
</dbReference>
<proteinExistence type="predicted"/>
<dbReference type="Proteomes" id="UP000655523">
    <property type="component" value="Unassembled WGS sequence"/>
</dbReference>
<protein>
    <submittedName>
        <fullName evidence="2">Uncharacterized protein</fullName>
    </submittedName>
</protein>
<keyword evidence="3" id="KW-1185">Reference proteome</keyword>
<keyword evidence="1" id="KW-1133">Transmembrane helix</keyword>
<gene>
    <name evidence="2" type="ORF">GNZ13_04135</name>
</gene>
<feature type="transmembrane region" description="Helical" evidence="1">
    <location>
        <begin position="183"/>
        <end position="210"/>
    </location>
</feature>
<reference evidence="2 3" key="1">
    <citation type="submission" date="2019-11" db="EMBL/GenBank/DDBJ databases">
        <title>Metabolism of dissolved organic matter in forest soils.</title>
        <authorList>
            <person name="Cyle K.T."/>
            <person name="Wilhelm R.C."/>
            <person name="Martinez C.E."/>
        </authorList>
    </citation>
    <scope>NUCLEOTIDE SEQUENCE [LARGE SCALE GENOMIC DNA]</scope>
    <source>
        <strain evidence="2 3">5N</strain>
    </source>
</reference>
<sequence length="539" mass="60291">MDSVNTETDHAGAPDREERHTVILVHGTFAAPKEGVVQWYQRGSEFCKALDRSLETLHSNPRCWSHLPDDGAVFHWDGRNDWLSRLFAAKALAREVRDLKDAGWHCHIVAHSHGGNVALEAFRLFGLDETCRSITLLGCPVISYKTGRVGRFLCLATLLFIGVALAHDSETLNAFLRVPGRHVFIVGTMIALAALAFCLNVFFELIMVFIGAMTASWKSVPGPEGEYYPIYPKIFHFYSEFDEAQSFLKAVNTMQNPLAKDKDGLRPSILNALQVAFNIDQAVYTRSLSHPIYLLVWLSYAIGFLTVLRLLPHREWWLDNAALVFIPAAYILAVSFVRVQFVVECLELPWRLLLVLLRACRSIVVRVVTPLLLAQAWKTLRAVSLGLLGNPGHMKNVTIGEEYLHHWVEHKVLSGREMNLCPIPIPSSFIRTILADQKLQAAQIATGLLEAYRDGLGTCASSSSINDLLAALEFELVHSVYYKEPKIIDAIALVVAAGPYMANLGEAEQKSLRESVGPNAFLNYRHAINEIVKKHCKWD</sequence>
<dbReference type="RefSeq" id="WP_172160748.1">
    <property type="nucleotide sequence ID" value="NZ_WOEZ01000020.1"/>
</dbReference>
<keyword evidence="1" id="KW-0472">Membrane</keyword>
<evidence type="ECO:0000256" key="1">
    <source>
        <dbReference type="SAM" id="Phobius"/>
    </source>
</evidence>
<accession>A0A972NL60</accession>
<feature type="transmembrane region" description="Helical" evidence="1">
    <location>
        <begin position="323"/>
        <end position="343"/>
    </location>
</feature>
<feature type="transmembrane region" description="Helical" evidence="1">
    <location>
        <begin position="292"/>
        <end position="311"/>
    </location>
</feature>